<name>A0A0H5NVQ8_NOCFR</name>
<organism evidence="2 3">
    <name type="scientific">Nocardia farcinica</name>
    <dbReference type="NCBI Taxonomy" id="37329"/>
    <lineage>
        <taxon>Bacteria</taxon>
        <taxon>Bacillati</taxon>
        <taxon>Actinomycetota</taxon>
        <taxon>Actinomycetes</taxon>
        <taxon>Mycobacteriales</taxon>
        <taxon>Nocardiaceae</taxon>
        <taxon>Nocardia</taxon>
    </lineage>
</organism>
<reference evidence="3" key="1">
    <citation type="submission" date="2015-03" db="EMBL/GenBank/DDBJ databases">
        <authorList>
            <consortium name="Pathogen Informatics"/>
        </authorList>
    </citation>
    <scope>NUCLEOTIDE SEQUENCE [LARGE SCALE GENOMIC DNA]</scope>
    <source>
        <strain evidence="3">NCTC11134</strain>
        <plasmid evidence="3">2</plasmid>
    </source>
</reference>
<protein>
    <recommendedName>
        <fullName evidence="4">Head-to-tail stopper</fullName>
    </recommendedName>
</protein>
<feature type="compositionally biased region" description="Polar residues" evidence="1">
    <location>
        <begin position="1"/>
        <end position="13"/>
    </location>
</feature>
<gene>
    <name evidence="2" type="ORF">ERS450000_03545</name>
</gene>
<dbReference type="Proteomes" id="UP000057820">
    <property type="component" value="Plasmid 2"/>
</dbReference>
<feature type="region of interest" description="Disordered" evidence="1">
    <location>
        <begin position="1"/>
        <end position="22"/>
    </location>
</feature>
<geneLocation type="plasmid" evidence="2">
    <name>2</name>
</geneLocation>
<evidence type="ECO:0000256" key="1">
    <source>
        <dbReference type="SAM" id="MobiDB-lite"/>
    </source>
</evidence>
<evidence type="ECO:0008006" key="4">
    <source>
        <dbReference type="Google" id="ProtNLM"/>
    </source>
</evidence>
<dbReference type="KEGG" id="nfr:ERS450000_03545"/>
<evidence type="ECO:0000313" key="3">
    <source>
        <dbReference type="Proteomes" id="UP000057820"/>
    </source>
</evidence>
<sequence>MFPTPYTVQTRTYRQGPGRDPRGSLIESWDFPVSQSVIGWAAPQSTEPKVIGHDRVVIEVELFVPPGFRVGPKDRVIIPATGVMPAKEYFAVGYPEDFCFGPFAFQPGYVVNLIRAEG</sequence>
<keyword evidence="2" id="KW-0614">Plasmid</keyword>
<evidence type="ECO:0000313" key="2">
    <source>
        <dbReference type="EMBL" id="CRY79885.1"/>
    </source>
</evidence>
<dbReference type="EMBL" id="LN868939">
    <property type="protein sequence ID" value="CRY79885.1"/>
    <property type="molecule type" value="Genomic_DNA"/>
</dbReference>
<dbReference type="AlphaFoldDB" id="A0A0H5NVQ8"/>
<proteinExistence type="predicted"/>
<accession>A0A0H5NVQ8</accession>